<dbReference type="RefSeq" id="WP_190060836.1">
    <property type="nucleotide sequence ID" value="NZ_BMWH01000039.1"/>
</dbReference>
<reference evidence="2" key="2">
    <citation type="submission" date="2020-09" db="EMBL/GenBank/DDBJ databases">
        <authorList>
            <person name="Sun Q."/>
            <person name="Ohkuma M."/>
        </authorList>
    </citation>
    <scope>NUCLEOTIDE SEQUENCE</scope>
    <source>
        <strain evidence="2">JCM 5016</strain>
    </source>
</reference>
<organism evidence="2 3">
    <name type="scientific">Streptomyces echinoruber</name>
    <dbReference type="NCBI Taxonomy" id="68898"/>
    <lineage>
        <taxon>Bacteria</taxon>
        <taxon>Bacillati</taxon>
        <taxon>Actinomycetota</taxon>
        <taxon>Actinomycetes</taxon>
        <taxon>Kitasatosporales</taxon>
        <taxon>Streptomycetaceae</taxon>
        <taxon>Streptomyces</taxon>
    </lineage>
</organism>
<accession>A0A918VQ34</accession>
<protein>
    <submittedName>
        <fullName evidence="2">Uncharacterized protein</fullName>
    </submittedName>
</protein>
<keyword evidence="3" id="KW-1185">Reference proteome</keyword>
<evidence type="ECO:0000256" key="1">
    <source>
        <dbReference type="SAM" id="MobiDB-lite"/>
    </source>
</evidence>
<evidence type="ECO:0000313" key="2">
    <source>
        <dbReference type="EMBL" id="GHA14728.1"/>
    </source>
</evidence>
<reference evidence="2" key="1">
    <citation type="journal article" date="2014" name="Int. J. Syst. Evol. Microbiol.">
        <title>Complete genome sequence of Corynebacterium casei LMG S-19264T (=DSM 44701T), isolated from a smear-ripened cheese.</title>
        <authorList>
            <consortium name="US DOE Joint Genome Institute (JGI-PGF)"/>
            <person name="Walter F."/>
            <person name="Albersmeier A."/>
            <person name="Kalinowski J."/>
            <person name="Ruckert C."/>
        </authorList>
    </citation>
    <scope>NUCLEOTIDE SEQUENCE</scope>
    <source>
        <strain evidence="2">JCM 5016</strain>
    </source>
</reference>
<evidence type="ECO:0000313" key="3">
    <source>
        <dbReference type="Proteomes" id="UP000623010"/>
    </source>
</evidence>
<gene>
    <name evidence="2" type="ORF">GCM10010389_61810</name>
</gene>
<feature type="region of interest" description="Disordered" evidence="1">
    <location>
        <begin position="1"/>
        <end position="21"/>
    </location>
</feature>
<dbReference type="EMBL" id="BMWH01000039">
    <property type="protein sequence ID" value="GHA14728.1"/>
    <property type="molecule type" value="Genomic_DNA"/>
</dbReference>
<sequence length="60" mass="6764">MTTMSPEPRLGFPLQAPKPQPGCARCADLARQRAEAQTVGDYSRVSDCNVRMRRHHQSRP</sequence>
<dbReference type="Proteomes" id="UP000623010">
    <property type="component" value="Unassembled WGS sequence"/>
</dbReference>
<dbReference type="AlphaFoldDB" id="A0A918VQ34"/>
<comment type="caution">
    <text evidence="2">The sequence shown here is derived from an EMBL/GenBank/DDBJ whole genome shotgun (WGS) entry which is preliminary data.</text>
</comment>
<name>A0A918VQ34_9ACTN</name>
<proteinExistence type="predicted"/>